<evidence type="ECO:0000313" key="6">
    <source>
        <dbReference type="Proteomes" id="UP001345827"/>
    </source>
</evidence>
<name>A0AAV9Q2R4_9PEZI</name>
<dbReference type="GO" id="GO:0006508">
    <property type="term" value="P:proteolysis"/>
    <property type="evidence" value="ECO:0007669"/>
    <property type="project" value="InterPro"/>
</dbReference>
<keyword evidence="1" id="KW-0645">Protease</keyword>
<evidence type="ECO:0000256" key="1">
    <source>
        <dbReference type="ARBA" id="ARBA00022750"/>
    </source>
</evidence>
<feature type="region of interest" description="Disordered" evidence="3">
    <location>
        <begin position="1"/>
        <end position="29"/>
    </location>
</feature>
<dbReference type="SUPFAM" id="SSF50630">
    <property type="entry name" value="Acid proteases"/>
    <property type="match status" value="1"/>
</dbReference>
<dbReference type="AlphaFoldDB" id="A0AAV9Q2R4"/>
<comment type="caution">
    <text evidence="5">The sequence shown here is derived from an EMBL/GenBank/DDBJ whole genome shotgun (WGS) entry which is preliminary data.</text>
</comment>
<organism evidence="5 6">
    <name type="scientific">Vermiconidia calcicola</name>
    <dbReference type="NCBI Taxonomy" id="1690605"/>
    <lineage>
        <taxon>Eukaryota</taxon>
        <taxon>Fungi</taxon>
        <taxon>Dikarya</taxon>
        <taxon>Ascomycota</taxon>
        <taxon>Pezizomycotina</taxon>
        <taxon>Dothideomycetes</taxon>
        <taxon>Dothideomycetidae</taxon>
        <taxon>Mycosphaerellales</taxon>
        <taxon>Extremaceae</taxon>
        <taxon>Vermiconidia</taxon>
    </lineage>
</organism>
<evidence type="ECO:0000256" key="2">
    <source>
        <dbReference type="ARBA" id="ARBA00022801"/>
    </source>
</evidence>
<dbReference type="PROSITE" id="PS00141">
    <property type="entry name" value="ASP_PROTEASE"/>
    <property type="match status" value="1"/>
</dbReference>
<evidence type="ECO:0000259" key="4">
    <source>
        <dbReference type="PROSITE" id="PS50175"/>
    </source>
</evidence>
<protein>
    <recommendedName>
        <fullName evidence="4">Peptidase A2 domain-containing protein</fullName>
    </recommendedName>
</protein>
<dbReference type="PROSITE" id="PS50175">
    <property type="entry name" value="ASP_PROT_RETROV"/>
    <property type="match status" value="1"/>
</dbReference>
<reference evidence="5 6" key="1">
    <citation type="submission" date="2023-06" db="EMBL/GenBank/DDBJ databases">
        <title>Black Yeasts Isolated from many extreme environments.</title>
        <authorList>
            <person name="Coleine C."/>
            <person name="Stajich J.E."/>
            <person name="Selbmann L."/>
        </authorList>
    </citation>
    <scope>NUCLEOTIDE SEQUENCE [LARGE SCALE GENOMIC DNA]</scope>
    <source>
        <strain evidence="5 6">CCFEE 5887</strain>
    </source>
</reference>
<dbReference type="Gene3D" id="2.40.70.10">
    <property type="entry name" value="Acid Proteases"/>
    <property type="match status" value="1"/>
</dbReference>
<sequence length="210" mass="23946">MTRSFRKAQIRDPRRSTPQTHVLQEGEAVRLSQRRCPKKEDVPGKCTDSHCIGKVMVVNWRRPQLNPFIVLMFIHLESESPGIESHSRSATTTPRRVLLDTGADFNLVSHDAYAQLDAEKKPYQGLVHSIGGYSELESTVFLRWHFRVPGSKSVRTSEHNAPFHILQKGSDAKFDCIIGRPWILENWTEFLALVEDNRKKQAGTDDNLKA</sequence>
<evidence type="ECO:0000256" key="3">
    <source>
        <dbReference type="SAM" id="MobiDB-lite"/>
    </source>
</evidence>
<dbReference type="InterPro" id="IPR001995">
    <property type="entry name" value="Peptidase_A2_cat"/>
</dbReference>
<proteinExistence type="predicted"/>
<keyword evidence="1" id="KW-0064">Aspartyl protease</keyword>
<keyword evidence="6" id="KW-1185">Reference proteome</keyword>
<dbReference type="Proteomes" id="UP001345827">
    <property type="component" value="Unassembled WGS sequence"/>
</dbReference>
<dbReference type="CDD" id="cd00303">
    <property type="entry name" value="retropepsin_like"/>
    <property type="match status" value="1"/>
</dbReference>
<keyword evidence="2" id="KW-0378">Hydrolase</keyword>
<evidence type="ECO:0000313" key="5">
    <source>
        <dbReference type="EMBL" id="KAK5531846.1"/>
    </source>
</evidence>
<dbReference type="InterPro" id="IPR021109">
    <property type="entry name" value="Peptidase_aspartic_dom_sf"/>
</dbReference>
<dbReference type="EMBL" id="JAXLQG010000016">
    <property type="protein sequence ID" value="KAK5531846.1"/>
    <property type="molecule type" value="Genomic_DNA"/>
</dbReference>
<gene>
    <name evidence="5" type="ORF">LTR25_008176</name>
</gene>
<feature type="domain" description="Peptidase A2" evidence="4">
    <location>
        <begin position="95"/>
        <end position="132"/>
    </location>
</feature>
<dbReference type="InterPro" id="IPR001969">
    <property type="entry name" value="Aspartic_peptidase_AS"/>
</dbReference>
<accession>A0AAV9Q2R4</accession>
<dbReference type="GO" id="GO:0004190">
    <property type="term" value="F:aspartic-type endopeptidase activity"/>
    <property type="evidence" value="ECO:0007669"/>
    <property type="project" value="UniProtKB-KW"/>
</dbReference>